<accession>A0A6L6ZQQ6</accession>
<dbReference type="NCBIfam" id="TIGR00393">
    <property type="entry name" value="kpsF"/>
    <property type="match status" value="1"/>
</dbReference>
<evidence type="ECO:0000256" key="1">
    <source>
        <dbReference type="ARBA" id="ARBA00008165"/>
    </source>
</evidence>
<dbReference type="RefSeq" id="WP_160445336.1">
    <property type="nucleotide sequence ID" value="NZ_WTMY01000003.1"/>
</dbReference>
<dbReference type="InterPro" id="IPR050986">
    <property type="entry name" value="GutQ/KpsF_isomerases"/>
</dbReference>
<keyword evidence="6 12" id="KW-0413">Isomerase</keyword>
<feature type="site" description="Catalytically relevant" evidence="8">
    <location>
        <position position="200"/>
    </location>
</feature>
<keyword evidence="3" id="KW-0677">Repeat</keyword>
<feature type="domain" description="CBS" evidence="10">
    <location>
        <begin position="281"/>
        <end position="327"/>
    </location>
</feature>
<evidence type="ECO:0000313" key="13">
    <source>
        <dbReference type="Proteomes" id="UP000487258"/>
    </source>
</evidence>
<dbReference type="FunFam" id="3.40.50.10490:FF:000011">
    <property type="entry name" value="Arabinose 5-phosphate isomerase"/>
    <property type="match status" value="1"/>
</dbReference>
<dbReference type="AlphaFoldDB" id="A0A6L6ZQQ6"/>
<reference evidence="12 13" key="1">
    <citation type="submission" date="2019-12" db="EMBL/GenBank/DDBJ databases">
        <title>Enteriobacteria Tanzani isolates_10432.</title>
        <authorList>
            <person name="Subbiah M."/>
            <person name="Call D."/>
        </authorList>
    </citation>
    <scope>NUCLEOTIDE SEQUENCE [LARGE SCALE GENOMIC DNA]</scope>
    <source>
        <strain evidence="12 13">10432wF6</strain>
    </source>
</reference>
<dbReference type="InterPro" id="IPR046348">
    <property type="entry name" value="SIS_dom_sf"/>
</dbReference>
<dbReference type="PROSITE" id="PS51464">
    <property type="entry name" value="SIS"/>
    <property type="match status" value="1"/>
</dbReference>
<dbReference type="GO" id="GO:0097367">
    <property type="term" value="F:carbohydrate derivative binding"/>
    <property type="evidence" value="ECO:0007669"/>
    <property type="project" value="InterPro"/>
</dbReference>
<evidence type="ECO:0000313" key="12">
    <source>
        <dbReference type="EMBL" id="MWL44098.1"/>
    </source>
</evidence>
<dbReference type="CDD" id="cd04604">
    <property type="entry name" value="CBS_pair_SIS_assoc"/>
    <property type="match status" value="1"/>
</dbReference>
<dbReference type="EC" id="5.3.1.13" evidence="6"/>
<name>A0A6L6ZQQ6_ECOLX</name>
<proteinExistence type="inferred from homology"/>
<dbReference type="SUPFAM" id="SSF54631">
    <property type="entry name" value="CBS-domain pair"/>
    <property type="match status" value="1"/>
</dbReference>
<evidence type="ECO:0000256" key="3">
    <source>
        <dbReference type="ARBA" id="ARBA00022737"/>
    </source>
</evidence>
<dbReference type="Pfam" id="PF01380">
    <property type="entry name" value="SIS"/>
    <property type="match status" value="1"/>
</dbReference>
<keyword evidence="7" id="KW-0479">Metal-binding</keyword>
<evidence type="ECO:0000256" key="2">
    <source>
        <dbReference type="ARBA" id="ARBA00011881"/>
    </source>
</evidence>
<feature type="site" description="Catalytically relevant" evidence="8">
    <location>
        <position position="118"/>
    </location>
</feature>
<evidence type="ECO:0000256" key="7">
    <source>
        <dbReference type="PIRSR" id="PIRSR004692-2"/>
    </source>
</evidence>
<feature type="site" description="Catalytically relevant" evidence="8">
    <location>
        <position position="66"/>
    </location>
</feature>
<evidence type="ECO:0000256" key="6">
    <source>
        <dbReference type="PIRNR" id="PIRNR004692"/>
    </source>
</evidence>
<dbReference type="PIRSF" id="PIRSF004692">
    <property type="entry name" value="KdsD_KpsF"/>
    <property type="match status" value="1"/>
</dbReference>
<dbReference type="PANTHER" id="PTHR42745">
    <property type="match status" value="1"/>
</dbReference>
<dbReference type="Gene3D" id="3.40.50.10490">
    <property type="entry name" value="Glucose-6-phosphate isomerase like protein, domain 1"/>
    <property type="match status" value="1"/>
</dbReference>
<keyword evidence="7" id="KW-0862">Zinc</keyword>
<gene>
    <name evidence="12" type="ORF">GQM04_00785</name>
</gene>
<evidence type="ECO:0000256" key="9">
    <source>
        <dbReference type="PROSITE-ProRule" id="PRU00703"/>
    </source>
</evidence>
<dbReference type="GO" id="GO:0009103">
    <property type="term" value="P:lipopolysaccharide biosynthetic process"/>
    <property type="evidence" value="ECO:0007669"/>
    <property type="project" value="UniProtKB-KW"/>
</dbReference>
<evidence type="ECO:0000256" key="8">
    <source>
        <dbReference type="PIRSR" id="PIRSR004692-3"/>
    </source>
</evidence>
<dbReference type="SUPFAM" id="SSF53697">
    <property type="entry name" value="SIS domain"/>
    <property type="match status" value="1"/>
</dbReference>
<comment type="catalytic activity">
    <reaction evidence="6">
        <text>D-arabinose 5-phosphate = D-ribulose 5-phosphate</text>
        <dbReference type="Rhea" id="RHEA:23104"/>
        <dbReference type="ChEBI" id="CHEBI:57693"/>
        <dbReference type="ChEBI" id="CHEBI:58121"/>
        <dbReference type="EC" id="5.3.1.13"/>
    </reaction>
</comment>
<dbReference type="InterPro" id="IPR000644">
    <property type="entry name" value="CBS_dom"/>
</dbReference>
<keyword evidence="5 9" id="KW-0129">CBS domain</keyword>
<comment type="caution">
    <text evidence="12">The sequence shown here is derived from an EMBL/GenBank/DDBJ whole genome shotgun (WGS) entry which is preliminary data.</text>
</comment>
<evidence type="ECO:0000259" key="11">
    <source>
        <dbReference type="PROSITE" id="PS51464"/>
    </source>
</evidence>
<feature type="binding site" evidence="7">
    <location>
        <position position="89"/>
    </location>
    <ligand>
        <name>Zn(2+)</name>
        <dbReference type="ChEBI" id="CHEBI:29105"/>
    </ligand>
</feature>
<organism evidence="12 13">
    <name type="scientific">Escherichia coli</name>
    <dbReference type="NCBI Taxonomy" id="562"/>
    <lineage>
        <taxon>Bacteria</taxon>
        <taxon>Pseudomonadati</taxon>
        <taxon>Pseudomonadota</taxon>
        <taxon>Gammaproteobacteria</taxon>
        <taxon>Enterobacterales</taxon>
        <taxon>Enterobacteriaceae</taxon>
        <taxon>Escherichia</taxon>
    </lineage>
</organism>
<dbReference type="InterPro" id="IPR001347">
    <property type="entry name" value="SIS_dom"/>
</dbReference>
<dbReference type="InterPro" id="IPR035474">
    <property type="entry name" value="SIS_Kpsf"/>
</dbReference>
<feature type="site" description="Catalytically relevant" evidence="8">
    <location>
        <position position="159"/>
    </location>
</feature>
<keyword evidence="4" id="KW-0448">Lipopolysaccharide biosynthesis</keyword>
<dbReference type="Pfam" id="PF00571">
    <property type="entry name" value="CBS"/>
    <property type="match status" value="2"/>
</dbReference>
<dbReference type="Gene3D" id="3.10.580.10">
    <property type="entry name" value="CBS-domain"/>
    <property type="match status" value="1"/>
</dbReference>
<dbReference type="EMBL" id="WTMY01000003">
    <property type="protein sequence ID" value="MWL44098.1"/>
    <property type="molecule type" value="Genomic_DNA"/>
</dbReference>
<feature type="domain" description="SIS" evidence="11">
    <location>
        <begin position="48"/>
        <end position="191"/>
    </location>
</feature>
<evidence type="ECO:0000259" key="10">
    <source>
        <dbReference type="PROSITE" id="PS51371"/>
    </source>
</evidence>
<dbReference type="InterPro" id="IPR004800">
    <property type="entry name" value="KdsD/KpsF-type"/>
</dbReference>
<feature type="domain" description="CBS" evidence="10">
    <location>
        <begin position="217"/>
        <end position="275"/>
    </location>
</feature>
<dbReference type="PROSITE" id="PS51371">
    <property type="entry name" value="CBS"/>
    <property type="match status" value="2"/>
</dbReference>
<protein>
    <recommendedName>
        <fullName evidence="6">Arabinose 5-phosphate isomerase</fullName>
        <shortName evidence="6">API</shortName>
        <ecNumber evidence="6">5.3.1.13</ecNumber>
    </recommendedName>
</protein>
<dbReference type="GO" id="GO:0046872">
    <property type="term" value="F:metal ion binding"/>
    <property type="evidence" value="ECO:0007669"/>
    <property type="project" value="UniProtKB-KW"/>
</dbReference>
<dbReference type="GO" id="GO:0019146">
    <property type="term" value="F:arabinose-5-phosphate isomerase activity"/>
    <property type="evidence" value="ECO:0007669"/>
    <property type="project" value="UniProtKB-EC"/>
</dbReference>
<evidence type="ECO:0000256" key="4">
    <source>
        <dbReference type="ARBA" id="ARBA00022985"/>
    </source>
</evidence>
<dbReference type="InterPro" id="IPR046342">
    <property type="entry name" value="CBS_dom_sf"/>
</dbReference>
<comment type="subunit">
    <text evidence="2">Homotetramer.</text>
</comment>
<comment type="similarity">
    <text evidence="1 6">Belongs to the SIS family. GutQ/KpsF subfamily.</text>
</comment>
<dbReference type="PANTHER" id="PTHR42745:SF1">
    <property type="entry name" value="ARABINOSE 5-PHOSPHATE ISOMERASE KDSD"/>
    <property type="match status" value="1"/>
</dbReference>
<evidence type="ECO:0000256" key="5">
    <source>
        <dbReference type="ARBA" id="ARBA00023122"/>
    </source>
</evidence>
<sequence>MFVKDPDQEIDVIIDSESVAFISKTLKEQGLSLQRLSSLIDEEQYKLTLNFIINCRGHVILCGMGKSGHVARKMAATLASTGTPSFFVHPAEAFHGDLGMITPQDIIILISVSGETDEVLQLIPSLKIFGNKIIAITNNGNSTLAKNSDAVLELYMECETCPNNLAPTTSTTLTMAIGDALAIAALHYRKFMPEDFARYHPGGALGRRLLTRVVDVMNRDVPSVPQDASFKSVIHKMTSGCQGMVIVQDKKGMLVGIITDGDLRRYMEKNDNFDLATAERMMTCSPLTLPEEAMIVEAEEKMQKHRVSVLLVTNHMNVVTGIVRIFD</sequence>
<dbReference type="Proteomes" id="UP000487258">
    <property type="component" value="Unassembled WGS sequence"/>
</dbReference>
<dbReference type="CDD" id="cd05014">
    <property type="entry name" value="SIS_Kpsf"/>
    <property type="match status" value="1"/>
</dbReference>